<proteinExistence type="predicted"/>
<sequence>TWWFIVEKRAIITPSGDMVDKNLILPTKGIVNKDETIKKSDRHFFFTNFIYYRELLYLSKRNSIGYHAR</sequence>
<gene>
    <name evidence="1" type="ORF">S03H2_40361</name>
</gene>
<accession>X1HG55</accession>
<dbReference type="EMBL" id="BARU01025017">
    <property type="protein sequence ID" value="GAH56015.1"/>
    <property type="molecule type" value="Genomic_DNA"/>
</dbReference>
<reference evidence="1" key="1">
    <citation type="journal article" date="2014" name="Front. Microbiol.">
        <title>High frequency of phylogenetically diverse reductive dehalogenase-homologous genes in deep subseafloor sedimentary metagenomes.</title>
        <authorList>
            <person name="Kawai M."/>
            <person name="Futagami T."/>
            <person name="Toyoda A."/>
            <person name="Takaki Y."/>
            <person name="Nishi S."/>
            <person name="Hori S."/>
            <person name="Arai W."/>
            <person name="Tsubouchi T."/>
            <person name="Morono Y."/>
            <person name="Uchiyama I."/>
            <person name="Ito T."/>
            <person name="Fujiyama A."/>
            <person name="Inagaki F."/>
            <person name="Takami H."/>
        </authorList>
    </citation>
    <scope>NUCLEOTIDE SEQUENCE</scope>
    <source>
        <strain evidence="1">Expedition CK06-06</strain>
    </source>
</reference>
<comment type="caution">
    <text evidence="1">The sequence shown here is derived from an EMBL/GenBank/DDBJ whole genome shotgun (WGS) entry which is preliminary data.</text>
</comment>
<evidence type="ECO:0000313" key="1">
    <source>
        <dbReference type="EMBL" id="GAH56015.1"/>
    </source>
</evidence>
<dbReference type="AlphaFoldDB" id="X1HG55"/>
<organism evidence="1">
    <name type="scientific">marine sediment metagenome</name>
    <dbReference type="NCBI Taxonomy" id="412755"/>
    <lineage>
        <taxon>unclassified sequences</taxon>
        <taxon>metagenomes</taxon>
        <taxon>ecological metagenomes</taxon>
    </lineage>
</organism>
<feature type="non-terminal residue" evidence="1">
    <location>
        <position position="1"/>
    </location>
</feature>
<name>X1HG55_9ZZZZ</name>
<protein>
    <submittedName>
        <fullName evidence="1">Uncharacterized protein</fullName>
    </submittedName>
</protein>